<name>A0AAF0UQE0_SOLVR</name>
<dbReference type="Proteomes" id="UP001234989">
    <property type="component" value="Chromosome 10"/>
</dbReference>
<feature type="domain" description="Amine oxidase" evidence="3">
    <location>
        <begin position="66"/>
        <end position="115"/>
    </location>
</feature>
<sequence length="174" mass="19178">MANQTSSKRKSKTKVESSSKAKDAKTKKKRGRKVAPPILRPTLPMDKIPAKPSKGKVIFIGARLDGLAAARKLMSFGFEVTLLEGRKRVGGRVYKKDKRGNKVKTADLGGIVLTGIYETQGINVPQPIRSALVPTPMMLWVRQEMIDILAETVGEGRLFFALSSHHACRISHWA</sequence>
<accession>A0AAF0UQE0</accession>
<evidence type="ECO:0000313" key="4">
    <source>
        <dbReference type="EMBL" id="WMV50457.1"/>
    </source>
</evidence>
<dbReference type="Pfam" id="PF01593">
    <property type="entry name" value="Amino_oxidase"/>
    <property type="match status" value="1"/>
</dbReference>
<dbReference type="SUPFAM" id="SSF51905">
    <property type="entry name" value="FAD/NAD(P)-binding domain"/>
    <property type="match status" value="1"/>
</dbReference>
<keyword evidence="5" id="KW-1185">Reference proteome</keyword>
<evidence type="ECO:0000256" key="2">
    <source>
        <dbReference type="SAM" id="MobiDB-lite"/>
    </source>
</evidence>
<evidence type="ECO:0000259" key="3">
    <source>
        <dbReference type="Pfam" id="PF01593"/>
    </source>
</evidence>
<evidence type="ECO:0000313" key="5">
    <source>
        <dbReference type="Proteomes" id="UP001234989"/>
    </source>
</evidence>
<dbReference type="PANTHER" id="PTHR10742:SF260">
    <property type="entry name" value="PROTEIN FLOWERING LOCUS D"/>
    <property type="match status" value="1"/>
</dbReference>
<evidence type="ECO:0000256" key="1">
    <source>
        <dbReference type="ARBA" id="ARBA00005995"/>
    </source>
</evidence>
<reference evidence="4" key="1">
    <citation type="submission" date="2023-08" db="EMBL/GenBank/DDBJ databases">
        <title>A de novo genome assembly of Solanum verrucosum Schlechtendal, a Mexican diploid species geographically isolated from the other diploid A-genome species in potato relatives.</title>
        <authorList>
            <person name="Hosaka K."/>
        </authorList>
    </citation>
    <scope>NUCLEOTIDE SEQUENCE</scope>
    <source>
        <tissue evidence="4">Young leaves</tissue>
    </source>
</reference>
<dbReference type="EMBL" id="CP133621">
    <property type="protein sequence ID" value="WMV50457.1"/>
    <property type="molecule type" value="Genomic_DNA"/>
</dbReference>
<dbReference type="InterPro" id="IPR002937">
    <property type="entry name" value="Amino_oxidase"/>
</dbReference>
<dbReference type="AlphaFoldDB" id="A0AAF0UQE0"/>
<dbReference type="InterPro" id="IPR050281">
    <property type="entry name" value="Flavin_monoamine_oxidase"/>
</dbReference>
<feature type="compositionally biased region" description="Basic and acidic residues" evidence="2">
    <location>
        <begin position="13"/>
        <end position="24"/>
    </location>
</feature>
<dbReference type="InterPro" id="IPR036188">
    <property type="entry name" value="FAD/NAD-bd_sf"/>
</dbReference>
<comment type="similarity">
    <text evidence="1">Belongs to the flavin monoamine oxidase family.</text>
</comment>
<organism evidence="4 5">
    <name type="scientific">Solanum verrucosum</name>
    <dbReference type="NCBI Taxonomy" id="315347"/>
    <lineage>
        <taxon>Eukaryota</taxon>
        <taxon>Viridiplantae</taxon>
        <taxon>Streptophyta</taxon>
        <taxon>Embryophyta</taxon>
        <taxon>Tracheophyta</taxon>
        <taxon>Spermatophyta</taxon>
        <taxon>Magnoliopsida</taxon>
        <taxon>eudicotyledons</taxon>
        <taxon>Gunneridae</taxon>
        <taxon>Pentapetalae</taxon>
        <taxon>asterids</taxon>
        <taxon>lamiids</taxon>
        <taxon>Solanales</taxon>
        <taxon>Solanaceae</taxon>
        <taxon>Solanoideae</taxon>
        <taxon>Solaneae</taxon>
        <taxon>Solanum</taxon>
    </lineage>
</organism>
<dbReference type="Gene3D" id="3.50.50.60">
    <property type="entry name" value="FAD/NAD(P)-binding domain"/>
    <property type="match status" value="1"/>
</dbReference>
<proteinExistence type="inferred from homology"/>
<protein>
    <recommendedName>
        <fullName evidence="3">Amine oxidase domain-containing protein</fullName>
    </recommendedName>
</protein>
<feature type="region of interest" description="Disordered" evidence="2">
    <location>
        <begin position="1"/>
        <end position="47"/>
    </location>
</feature>
<gene>
    <name evidence="4" type="ORF">MTR67_043842</name>
</gene>
<dbReference type="GO" id="GO:0016491">
    <property type="term" value="F:oxidoreductase activity"/>
    <property type="evidence" value="ECO:0007669"/>
    <property type="project" value="InterPro"/>
</dbReference>
<dbReference type="PANTHER" id="PTHR10742">
    <property type="entry name" value="FLAVIN MONOAMINE OXIDASE"/>
    <property type="match status" value="1"/>
</dbReference>